<sequence length="130" mass="12697">MAHDPPPHFLTPMSLPPPQPAMSATALLQKVAQMGSTGSGGSLSSASSSSMELDLGLGLLPCSSSGGGSGGLKELMLGNSCVFGPKQTTLDFLGLGRAVGNGSSNPGGGLSALFGTAGEFSGKDIGRTSS</sequence>
<evidence type="ECO:0000313" key="1">
    <source>
        <dbReference type="EMBL" id="CAF2145519.1"/>
    </source>
</evidence>
<dbReference type="EMBL" id="HG994356">
    <property type="protein sequence ID" value="CAF2145519.1"/>
    <property type="molecule type" value="Genomic_DNA"/>
</dbReference>
<name>A0A816XG69_BRANA</name>
<organism evidence="1">
    <name type="scientific">Brassica napus</name>
    <name type="common">Rape</name>
    <dbReference type="NCBI Taxonomy" id="3708"/>
    <lineage>
        <taxon>Eukaryota</taxon>
        <taxon>Viridiplantae</taxon>
        <taxon>Streptophyta</taxon>
        <taxon>Embryophyta</taxon>
        <taxon>Tracheophyta</taxon>
        <taxon>Spermatophyta</taxon>
        <taxon>Magnoliopsida</taxon>
        <taxon>eudicotyledons</taxon>
        <taxon>Gunneridae</taxon>
        <taxon>Pentapetalae</taxon>
        <taxon>rosids</taxon>
        <taxon>malvids</taxon>
        <taxon>Brassicales</taxon>
        <taxon>Brassicaceae</taxon>
        <taxon>Brassiceae</taxon>
        <taxon>Brassica</taxon>
    </lineage>
</organism>
<protein>
    <submittedName>
        <fullName evidence="1">(rape) hypothetical protein</fullName>
    </submittedName>
</protein>
<gene>
    <name evidence="1" type="ORF">DARMORV10_A02P44420.1</name>
</gene>
<dbReference type="AlphaFoldDB" id="A0A816XG69"/>
<reference evidence="1" key="1">
    <citation type="submission" date="2021-01" db="EMBL/GenBank/DDBJ databases">
        <authorList>
            <consortium name="Genoscope - CEA"/>
            <person name="William W."/>
        </authorList>
    </citation>
    <scope>NUCLEOTIDE SEQUENCE</scope>
</reference>
<proteinExistence type="predicted"/>
<accession>A0A816XG69</accession>
<dbReference type="Proteomes" id="UP001295469">
    <property type="component" value="Chromosome A02"/>
</dbReference>